<dbReference type="GO" id="GO:0003676">
    <property type="term" value="F:nucleic acid binding"/>
    <property type="evidence" value="ECO:0007669"/>
    <property type="project" value="InterPro"/>
</dbReference>
<sequence>MTITDSKYVIEELCFHLKCWEDSNWIGISNSDVWKATIAALRQRKAPVYFQWVKCHSRADELAGQGALLEEDEAVPANVEVDHEFQVDGAKPSTLTQSQAYRLLRATKEITERSSTKVAVGRVMATIREINGVETPPSRLWKSIRSKDISRPIRGFLWKALQCTFRIGTFWEWLGPQYSKRGECPGCGVTETMEHILLECTVAGQASLWGVAKQLWEKTGHDWIMPTYGVVLGATLIQIKMPEGGVDLAATRLYHILMTETVHMIWKIRCQRRIQRGDDTPEKWHTDDEIQNMWIDVMNKRLPIDRLLVNSSRYGSKALKKKTVLSTWRGTLDNEKALPEDWTDQSGVLLLRRGGGTGPQALSFPLVPVPPLLHLVSPGDST</sequence>
<feature type="domain" description="RNase H type-1" evidence="1">
    <location>
        <begin position="1"/>
        <end position="72"/>
    </location>
</feature>
<dbReference type="Gene3D" id="3.30.420.10">
    <property type="entry name" value="Ribonuclease H-like superfamily/Ribonuclease H"/>
    <property type="match status" value="1"/>
</dbReference>
<dbReference type="InterPro" id="IPR012337">
    <property type="entry name" value="RNaseH-like_sf"/>
</dbReference>
<dbReference type="GO" id="GO:0004523">
    <property type="term" value="F:RNA-DNA hybrid ribonuclease activity"/>
    <property type="evidence" value="ECO:0007669"/>
    <property type="project" value="InterPro"/>
</dbReference>
<dbReference type="InterPro" id="IPR036397">
    <property type="entry name" value="RNaseH_sf"/>
</dbReference>
<proteinExistence type="predicted"/>
<dbReference type="AlphaFoldDB" id="A0AA39JA92"/>
<name>A0AA39JA92_9AGAR</name>
<organism evidence="2 3">
    <name type="scientific">Armillaria borealis</name>
    <dbReference type="NCBI Taxonomy" id="47425"/>
    <lineage>
        <taxon>Eukaryota</taxon>
        <taxon>Fungi</taxon>
        <taxon>Dikarya</taxon>
        <taxon>Basidiomycota</taxon>
        <taxon>Agaricomycotina</taxon>
        <taxon>Agaricomycetes</taxon>
        <taxon>Agaricomycetidae</taxon>
        <taxon>Agaricales</taxon>
        <taxon>Marasmiineae</taxon>
        <taxon>Physalacriaceae</taxon>
        <taxon>Armillaria</taxon>
    </lineage>
</organism>
<comment type="caution">
    <text evidence="2">The sequence shown here is derived from an EMBL/GenBank/DDBJ whole genome shotgun (WGS) entry which is preliminary data.</text>
</comment>
<gene>
    <name evidence="2" type="ORF">EV421DRAFT_1891991</name>
</gene>
<evidence type="ECO:0000313" key="2">
    <source>
        <dbReference type="EMBL" id="KAK0438285.1"/>
    </source>
</evidence>
<dbReference type="Proteomes" id="UP001175226">
    <property type="component" value="Unassembled WGS sequence"/>
</dbReference>
<protein>
    <recommendedName>
        <fullName evidence="1">RNase H type-1 domain-containing protein</fullName>
    </recommendedName>
</protein>
<keyword evidence="3" id="KW-1185">Reference proteome</keyword>
<accession>A0AA39JA92</accession>
<dbReference type="SUPFAM" id="SSF53098">
    <property type="entry name" value="Ribonuclease H-like"/>
    <property type="match status" value="1"/>
</dbReference>
<evidence type="ECO:0000259" key="1">
    <source>
        <dbReference type="PROSITE" id="PS50879"/>
    </source>
</evidence>
<evidence type="ECO:0000313" key="3">
    <source>
        <dbReference type="Proteomes" id="UP001175226"/>
    </source>
</evidence>
<dbReference type="PROSITE" id="PS50879">
    <property type="entry name" value="RNASE_H_1"/>
    <property type="match status" value="1"/>
</dbReference>
<dbReference type="EMBL" id="JAUEPT010000044">
    <property type="protein sequence ID" value="KAK0438285.1"/>
    <property type="molecule type" value="Genomic_DNA"/>
</dbReference>
<reference evidence="2" key="1">
    <citation type="submission" date="2023-06" db="EMBL/GenBank/DDBJ databases">
        <authorList>
            <consortium name="Lawrence Berkeley National Laboratory"/>
            <person name="Ahrendt S."/>
            <person name="Sahu N."/>
            <person name="Indic B."/>
            <person name="Wong-Bajracharya J."/>
            <person name="Merenyi Z."/>
            <person name="Ke H.-M."/>
            <person name="Monk M."/>
            <person name="Kocsube S."/>
            <person name="Drula E."/>
            <person name="Lipzen A."/>
            <person name="Balint B."/>
            <person name="Henrissat B."/>
            <person name="Andreopoulos B."/>
            <person name="Martin F.M."/>
            <person name="Harder C.B."/>
            <person name="Rigling D."/>
            <person name="Ford K.L."/>
            <person name="Foster G.D."/>
            <person name="Pangilinan J."/>
            <person name="Papanicolaou A."/>
            <person name="Barry K."/>
            <person name="LaButti K."/>
            <person name="Viragh M."/>
            <person name="Koriabine M."/>
            <person name="Yan M."/>
            <person name="Riley R."/>
            <person name="Champramary S."/>
            <person name="Plett K.L."/>
            <person name="Tsai I.J."/>
            <person name="Slot J."/>
            <person name="Sipos G."/>
            <person name="Plett J."/>
            <person name="Nagy L.G."/>
            <person name="Grigoriev I.V."/>
        </authorList>
    </citation>
    <scope>NUCLEOTIDE SEQUENCE</scope>
    <source>
        <strain evidence="2">FPL87.14</strain>
    </source>
</reference>
<dbReference type="InterPro" id="IPR002156">
    <property type="entry name" value="RNaseH_domain"/>
</dbReference>